<sequence>MEQVGTWTLPVLRRGPASGTLVILVQPLFEEQNRCRRFLADVGSALADQNVGTALPDLPGTGDFPSAAPFDMAEAAAALLAFADAQTHPARFVTMRGGNLLLPTGTDHIAIAPVSRGERLLADLLRTHALGERERTGGSFSRHDAERAWANGRTVRLAGYDVTPIAARALADASAPAATSSLSIGSGAGEVAGPLFWRQADPVRALETANAVAASIAEDLAV</sequence>
<evidence type="ECO:0000313" key="1">
    <source>
        <dbReference type="EMBL" id="EMD82697.1"/>
    </source>
</evidence>
<gene>
    <name evidence="1" type="ORF">C725_2084</name>
</gene>
<keyword evidence="2" id="KW-1185">Reference proteome</keyword>
<dbReference type="InterPro" id="IPR029058">
    <property type="entry name" value="AB_hydrolase_fold"/>
</dbReference>
<reference evidence="1 2" key="1">
    <citation type="journal article" date="2013" name="Genome Announc.">
        <title>Draft Genome Sequence of Strain JLT2015T, Belonging to the Family Sphingomonadaceae of the Alphaproteobacteria.</title>
        <authorList>
            <person name="Tang K."/>
            <person name="Liu K."/>
            <person name="Li S."/>
            <person name="Jiao N."/>
        </authorList>
    </citation>
    <scope>NUCLEOTIDE SEQUENCE [LARGE SCALE GENOMIC DNA]</scope>
    <source>
        <strain evidence="1 2">JLT2015</strain>
    </source>
</reference>
<accession>M2U3T5</accession>
<dbReference type="Proteomes" id="UP000011717">
    <property type="component" value="Unassembled WGS sequence"/>
</dbReference>
<dbReference type="SUPFAM" id="SSF53474">
    <property type="entry name" value="alpha/beta-Hydrolases"/>
    <property type="match status" value="1"/>
</dbReference>
<dbReference type="AlphaFoldDB" id="M2U3T5"/>
<proteinExistence type="predicted"/>
<protein>
    <submittedName>
        <fullName evidence="1">Uncharacterized protein</fullName>
    </submittedName>
</protein>
<organism evidence="1 2">
    <name type="scientific">Pacificimonas flava</name>
    <dbReference type="NCBI Taxonomy" id="1234595"/>
    <lineage>
        <taxon>Bacteria</taxon>
        <taxon>Pseudomonadati</taxon>
        <taxon>Pseudomonadota</taxon>
        <taxon>Alphaproteobacteria</taxon>
        <taxon>Sphingomonadales</taxon>
        <taxon>Sphingosinicellaceae</taxon>
        <taxon>Pacificimonas</taxon>
    </lineage>
</organism>
<dbReference type="EMBL" id="AMRV01000006">
    <property type="protein sequence ID" value="EMD82697.1"/>
    <property type="molecule type" value="Genomic_DNA"/>
</dbReference>
<dbReference type="OrthoDB" id="7390151at2"/>
<evidence type="ECO:0000313" key="2">
    <source>
        <dbReference type="Proteomes" id="UP000011717"/>
    </source>
</evidence>
<name>M2U3T5_9SPHN</name>
<dbReference type="RefSeq" id="WP_008602602.1">
    <property type="nucleotide sequence ID" value="NZ_AMRV01000006.1"/>
</dbReference>
<comment type="caution">
    <text evidence="1">The sequence shown here is derived from an EMBL/GenBank/DDBJ whole genome shotgun (WGS) entry which is preliminary data.</text>
</comment>